<dbReference type="EMBL" id="ML769758">
    <property type="protein sequence ID" value="KAE9388164.1"/>
    <property type="molecule type" value="Genomic_DNA"/>
</dbReference>
<reference evidence="1" key="1">
    <citation type="journal article" date="2019" name="Environ. Microbiol.">
        <title>Fungal ecological strategies reflected in gene transcription - a case study of two litter decomposers.</title>
        <authorList>
            <person name="Barbi F."/>
            <person name="Kohler A."/>
            <person name="Barry K."/>
            <person name="Baskaran P."/>
            <person name="Daum C."/>
            <person name="Fauchery L."/>
            <person name="Ihrmark K."/>
            <person name="Kuo A."/>
            <person name="LaButti K."/>
            <person name="Lipzen A."/>
            <person name="Morin E."/>
            <person name="Grigoriev I.V."/>
            <person name="Henrissat B."/>
            <person name="Lindahl B."/>
            <person name="Martin F."/>
        </authorList>
    </citation>
    <scope>NUCLEOTIDE SEQUENCE</scope>
    <source>
        <strain evidence="1">JB14</strain>
    </source>
</reference>
<evidence type="ECO:0000313" key="1">
    <source>
        <dbReference type="EMBL" id="KAE9388164.1"/>
    </source>
</evidence>
<dbReference type="OrthoDB" id="3130760at2759"/>
<name>A0A6A4GSP0_9AGAR</name>
<proteinExistence type="predicted"/>
<protein>
    <submittedName>
        <fullName evidence="1">Uncharacterized protein</fullName>
    </submittedName>
</protein>
<accession>A0A6A4GSP0</accession>
<keyword evidence="2" id="KW-1185">Reference proteome</keyword>
<dbReference type="Proteomes" id="UP000799118">
    <property type="component" value="Unassembled WGS sequence"/>
</dbReference>
<organism evidence="1 2">
    <name type="scientific">Gymnopus androsaceus JB14</name>
    <dbReference type="NCBI Taxonomy" id="1447944"/>
    <lineage>
        <taxon>Eukaryota</taxon>
        <taxon>Fungi</taxon>
        <taxon>Dikarya</taxon>
        <taxon>Basidiomycota</taxon>
        <taxon>Agaricomycotina</taxon>
        <taxon>Agaricomycetes</taxon>
        <taxon>Agaricomycetidae</taxon>
        <taxon>Agaricales</taxon>
        <taxon>Marasmiineae</taxon>
        <taxon>Omphalotaceae</taxon>
        <taxon>Gymnopus</taxon>
    </lineage>
</organism>
<sequence length="261" mass="29577">MSKRRAAAVCSACSRPSGQVPAAIQPKPVNGLTKKGSAERMSYATCTVIYGKLYCFSPIRVVVPVPHFCKTENSGHPKWEISRDTLVPPGLRRYFRERPWIEVCTRESDVKREVTPYPRLFPKGREGLVTYDRPKRLQNRSKWLYKFPRLGINLPATPPTSLSTASIHRVFDLDTMSEHLPLIYAEVLHSMPPWFDNDNFPLLIAAPRKSQGVWLQCASDDGWILESVDNPFAFEDFCSGYLAFRTSKVAGIILFDNPVVM</sequence>
<gene>
    <name evidence="1" type="ORF">BT96DRAFT_1074971</name>
</gene>
<dbReference type="AlphaFoldDB" id="A0A6A4GSP0"/>
<evidence type="ECO:0000313" key="2">
    <source>
        <dbReference type="Proteomes" id="UP000799118"/>
    </source>
</evidence>